<keyword evidence="3" id="KW-1185">Reference proteome</keyword>
<name>A0AAW6U361_9BACT</name>
<evidence type="ECO:0008006" key="4">
    <source>
        <dbReference type="Google" id="ProtNLM"/>
    </source>
</evidence>
<protein>
    <recommendedName>
        <fullName evidence="4">DUF4381 domain-containing protein</fullName>
    </recommendedName>
</protein>
<dbReference type="EMBL" id="JASCXX010000019">
    <property type="protein sequence ID" value="MDI6450363.1"/>
    <property type="molecule type" value="Genomic_DNA"/>
</dbReference>
<reference evidence="2" key="1">
    <citation type="submission" date="2023-05" db="EMBL/GenBank/DDBJ databases">
        <title>Anaerotaeda fermentans gen. nov., sp. nov., a novel anaerobic planctomycete of the new family within the order Sedimentisphaerales isolated from Taman Peninsula, Russia.</title>
        <authorList>
            <person name="Khomyakova M.A."/>
            <person name="Merkel A.Y."/>
            <person name="Slobodkin A.I."/>
        </authorList>
    </citation>
    <scope>NUCLEOTIDE SEQUENCE</scope>
    <source>
        <strain evidence="2">M17dextr</strain>
    </source>
</reference>
<evidence type="ECO:0000256" key="1">
    <source>
        <dbReference type="SAM" id="Phobius"/>
    </source>
</evidence>
<keyword evidence="1" id="KW-0812">Transmembrane</keyword>
<comment type="caution">
    <text evidence="2">The sequence shown here is derived from an EMBL/GenBank/DDBJ whole genome shotgun (WGS) entry which is preliminary data.</text>
</comment>
<proteinExistence type="predicted"/>
<dbReference type="RefSeq" id="WP_349245773.1">
    <property type="nucleotide sequence ID" value="NZ_JASCXX010000019.1"/>
</dbReference>
<feature type="transmembrane region" description="Helical" evidence="1">
    <location>
        <begin position="185"/>
        <end position="208"/>
    </location>
</feature>
<evidence type="ECO:0000313" key="2">
    <source>
        <dbReference type="EMBL" id="MDI6450363.1"/>
    </source>
</evidence>
<organism evidence="2 3">
    <name type="scientific">Anaerobaca lacustris</name>
    <dbReference type="NCBI Taxonomy" id="3044600"/>
    <lineage>
        <taxon>Bacteria</taxon>
        <taxon>Pseudomonadati</taxon>
        <taxon>Planctomycetota</taxon>
        <taxon>Phycisphaerae</taxon>
        <taxon>Sedimentisphaerales</taxon>
        <taxon>Anaerobacaceae</taxon>
        <taxon>Anaerobaca</taxon>
    </lineage>
</organism>
<accession>A0AAW6U361</accession>
<evidence type="ECO:0000313" key="3">
    <source>
        <dbReference type="Proteomes" id="UP001431776"/>
    </source>
</evidence>
<dbReference type="Proteomes" id="UP001431776">
    <property type="component" value="Unassembled WGS sequence"/>
</dbReference>
<keyword evidence="1" id="KW-1133">Transmembrane helix</keyword>
<dbReference type="AlphaFoldDB" id="A0AAW6U361"/>
<sequence length="353" mass="40567">MIDSRKTIRIALLVVAAALVVCTGCRRDPGDAKTVTAFEVDQVHERGPVTVHVRLDRTKITIAETVLLQLEATVRPDYEIRMPKVDEALQHFGLVGWDHLGRRLDAKNHVVTTYEYRLEPFLSGRYELPAFTFEFHDVNEPDARHQLTSEPIAVEVTSLLGEQRAELVIEDIEDVVPMQRKATTWWAWLLIGAGGLLASAGVLIWVLLRRADTRRRQRVFQPAHEVAYARLRALVAENLVEAGRIKEFYERISGILRYYIEDRFDLHAPERTTEEFLDEWQRTEVLHAADKDVLGEFLVHCDLVKFARHAPTTDQIQRSFDLVRDFIERTRSDERQVDVTDRVQAAEVPAEVT</sequence>
<gene>
    <name evidence="2" type="ORF">QJ522_14980</name>
</gene>
<keyword evidence="1" id="KW-0472">Membrane</keyword>